<protein>
    <submittedName>
        <fullName evidence="1">Putative prophage LambdaBa04, major tail protein</fullName>
    </submittedName>
</protein>
<dbReference type="Proteomes" id="UP000251431">
    <property type="component" value="Unassembled WGS sequence"/>
</dbReference>
<proteinExistence type="predicted"/>
<evidence type="ECO:0000313" key="2">
    <source>
        <dbReference type="Proteomes" id="UP000251431"/>
    </source>
</evidence>
<dbReference type="AlphaFoldDB" id="A0A2X0Y9X0"/>
<accession>A0A2X0Y9X0</accession>
<organism evidence="1 2">
    <name type="scientific">Lysinibacillus capsici</name>
    <dbReference type="NCBI Taxonomy" id="2115968"/>
    <lineage>
        <taxon>Bacteria</taxon>
        <taxon>Bacillati</taxon>
        <taxon>Bacillota</taxon>
        <taxon>Bacilli</taxon>
        <taxon>Bacillales</taxon>
        <taxon>Bacillaceae</taxon>
        <taxon>Lysinibacillus</taxon>
    </lineage>
</organism>
<dbReference type="RefSeq" id="WP_233436292.1">
    <property type="nucleotide sequence ID" value="NZ_UAQE01000001.1"/>
</dbReference>
<name>A0A2X0Y9X0_9BACI</name>
<dbReference type="NCBIfam" id="TIGR01603">
    <property type="entry name" value="maj_tail_phi13"/>
    <property type="match status" value="1"/>
</dbReference>
<evidence type="ECO:0000313" key="1">
    <source>
        <dbReference type="EMBL" id="SPT99240.1"/>
    </source>
</evidence>
<reference evidence="1 2" key="1">
    <citation type="submission" date="2018-06" db="EMBL/GenBank/DDBJ databases">
        <authorList>
            <consortium name="Pathogen Informatics"/>
            <person name="Doyle S."/>
        </authorList>
    </citation>
    <scope>NUCLEOTIDE SEQUENCE [LARGE SCALE GENOMIC DNA]</scope>
    <source>
        <strain evidence="1 2">NCTC7582</strain>
    </source>
</reference>
<sequence length="207" mass="22800">MKENKYPMLMPLNIQMFAENKVRFGLKNVHYAVATEAADGKLTYGTPEKYPGAVSLSLEPRGETSEFYADDRVYYATTVNNGYEGTYEAAELPLKFRTDVLGDQLDETSGVLTETANSKPKTIALMFEFDGDVKATRHVLYNVTVSRPGTSSETKTETTEPTTQELSFIAAPTADGVVKRSTTGTTTPAVYDAWYTNVFESTEVPTP</sequence>
<gene>
    <name evidence="1" type="ORF">NCTC7582_02139</name>
</gene>
<dbReference type="InterPro" id="IPR006490">
    <property type="entry name" value="Maj_tail_phi13"/>
</dbReference>
<dbReference type="EMBL" id="UAQE01000001">
    <property type="protein sequence ID" value="SPT99240.1"/>
    <property type="molecule type" value="Genomic_DNA"/>
</dbReference>